<keyword evidence="1 5" id="KW-0436">Ligase</keyword>
<feature type="domain" description="FAD-binding" evidence="3">
    <location>
        <begin position="6"/>
        <end position="323"/>
    </location>
</feature>
<protein>
    <submittedName>
        <fullName evidence="5">Benzoate-CoA ligase family protein</fullName>
    </submittedName>
</protein>
<dbReference type="InterPro" id="IPR045851">
    <property type="entry name" value="AMP-bd_C_sf"/>
</dbReference>
<dbReference type="PANTHER" id="PTHR43352">
    <property type="entry name" value="ACETYL-COA SYNTHETASE"/>
    <property type="match status" value="1"/>
</dbReference>
<comment type="caution">
    <text evidence="5">The sequence shown here is derived from an EMBL/GenBank/DDBJ whole genome shotgun (WGS) entry which is preliminary data.</text>
</comment>
<dbReference type="PRINTS" id="PR00420">
    <property type="entry name" value="RNGMNOXGNASE"/>
</dbReference>
<reference evidence="5" key="1">
    <citation type="submission" date="2021-08" db="EMBL/GenBank/DDBJ databases">
        <title>Hoeflea bacterium WL0058 sp. nov., isolated from the sediment.</title>
        <authorList>
            <person name="Wang L."/>
            <person name="Zhang D."/>
        </authorList>
    </citation>
    <scope>NUCLEOTIDE SEQUENCE</scope>
    <source>
        <strain evidence="5">WL0058</strain>
    </source>
</reference>
<organism evidence="5 6">
    <name type="scientific">Flavimaribacter sediminis</name>
    <dbReference type="NCBI Taxonomy" id="2865987"/>
    <lineage>
        <taxon>Bacteria</taxon>
        <taxon>Pseudomonadati</taxon>
        <taxon>Pseudomonadota</taxon>
        <taxon>Alphaproteobacteria</taxon>
        <taxon>Hyphomicrobiales</taxon>
        <taxon>Rhizobiaceae</taxon>
        <taxon>Flavimaribacter</taxon>
    </lineage>
</organism>
<evidence type="ECO:0000313" key="5">
    <source>
        <dbReference type="EMBL" id="MBW8637286.1"/>
    </source>
</evidence>
<dbReference type="Gene3D" id="3.40.50.980">
    <property type="match status" value="1"/>
</dbReference>
<evidence type="ECO:0000259" key="4">
    <source>
        <dbReference type="Pfam" id="PF13193"/>
    </source>
</evidence>
<gene>
    <name evidence="5" type="ORF">K1W69_08810</name>
</gene>
<dbReference type="GO" id="GO:0016405">
    <property type="term" value="F:CoA-ligase activity"/>
    <property type="evidence" value="ECO:0007669"/>
    <property type="project" value="InterPro"/>
</dbReference>
<dbReference type="Proteomes" id="UP001196509">
    <property type="component" value="Unassembled WGS sequence"/>
</dbReference>
<accession>A0AAE2ZJA9</accession>
<dbReference type="Gene3D" id="3.30.9.20">
    <property type="match status" value="1"/>
</dbReference>
<evidence type="ECO:0000313" key="6">
    <source>
        <dbReference type="Proteomes" id="UP001196509"/>
    </source>
</evidence>
<dbReference type="Pfam" id="PF13193">
    <property type="entry name" value="AMP-binding_C"/>
    <property type="match status" value="1"/>
</dbReference>
<dbReference type="InterPro" id="IPR000873">
    <property type="entry name" value="AMP-dep_synth/lig_dom"/>
</dbReference>
<dbReference type="EMBL" id="JAICBX010000002">
    <property type="protein sequence ID" value="MBW8637286.1"/>
    <property type="molecule type" value="Genomic_DNA"/>
</dbReference>
<dbReference type="Gene3D" id="3.30.300.30">
    <property type="match status" value="1"/>
</dbReference>
<dbReference type="Pfam" id="PF01494">
    <property type="entry name" value="FAD_binding_3"/>
    <property type="match status" value="1"/>
</dbReference>
<evidence type="ECO:0000259" key="2">
    <source>
        <dbReference type="Pfam" id="PF00501"/>
    </source>
</evidence>
<dbReference type="GO" id="GO:0071949">
    <property type="term" value="F:FAD binding"/>
    <property type="evidence" value="ECO:0007669"/>
    <property type="project" value="InterPro"/>
</dbReference>
<dbReference type="RefSeq" id="WP_220228004.1">
    <property type="nucleotide sequence ID" value="NZ_JAICBX010000002.1"/>
</dbReference>
<dbReference type="InterPro" id="IPR036188">
    <property type="entry name" value="FAD/NAD-bd_sf"/>
</dbReference>
<dbReference type="Gene3D" id="2.30.38.10">
    <property type="entry name" value="Luciferase, Domain 3"/>
    <property type="match status" value="1"/>
</dbReference>
<dbReference type="Gene3D" id="3.40.50.12820">
    <property type="match status" value="1"/>
</dbReference>
<feature type="domain" description="AMP-binding enzyme C-terminal" evidence="4">
    <location>
        <begin position="822"/>
        <end position="900"/>
    </location>
</feature>
<dbReference type="Pfam" id="PF00501">
    <property type="entry name" value="AMP-binding"/>
    <property type="match status" value="1"/>
</dbReference>
<dbReference type="InterPro" id="IPR011957">
    <property type="entry name" value="Benz_CoA_lig"/>
</dbReference>
<name>A0AAE2ZJA9_9HYPH</name>
<dbReference type="InterPro" id="IPR002938">
    <property type="entry name" value="FAD-bd"/>
</dbReference>
<dbReference type="AlphaFoldDB" id="A0AAE2ZJA9"/>
<dbReference type="GO" id="GO:0044550">
    <property type="term" value="P:secondary metabolite biosynthetic process"/>
    <property type="evidence" value="ECO:0007669"/>
    <property type="project" value="TreeGrafter"/>
</dbReference>
<evidence type="ECO:0000256" key="1">
    <source>
        <dbReference type="ARBA" id="ARBA00022598"/>
    </source>
</evidence>
<keyword evidence="6" id="KW-1185">Reference proteome</keyword>
<dbReference type="Gene3D" id="3.50.50.60">
    <property type="entry name" value="FAD/NAD(P)-binding domain"/>
    <property type="match status" value="1"/>
</dbReference>
<dbReference type="GO" id="GO:0016878">
    <property type="term" value="F:acid-thiol ligase activity"/>
    <property type="evidence" value="ECO:0007669"/>
    <property type="project" value="TreeGrafter"/>
</dbReference>
<dbReference type="InterPro" id="IPR025110">
    <property type="entry name" value="AMP-bd_C"/>
</dbReference>
<feature type="domain" description="AMP-dependent synthetase/ligase" evidence="2">
    <location>
        <begin position="412"/>
        <end position="773"/>
    </location>
</feature>
<evidence type="ECO:0000259" key="3">
    <source>
        <dbReference type="Pfam" id="PF01494"/>
    </source>
</evidence>
<sequence length="910" mass="100784">MSRLSTVEVLGGGPAGLYTAILLRRLMPDVDVRVTEQNPEGATFGFGVVFSDQALDFLKADDADIHDLVTPHMERWRNMTLNLPGDKVILDGVGFSAIGRLELIEILRKHASSLGIPMRFSHQVASLDELDADLIVGADGLNSLVRTSHEAEFQPEIGYFDNHFAWFGAPRPFDTLTQSFLKTGKGAFNAHHYRYTPDLSTFIVECDDATFNAYGFDAMDEEQSARICGEVFSDVLEGAPLITNKSSWRRFPRLWCKNWVAGRRVLLGDAAHTAHFSIGSGTRLAMEDAIALVRSLASHEDIDEALAAYQEARLPVARKIVDAANTSARWYDDFADRIDMKPLDFAFDYMTRSGRVNMERLRAIAPQFMARYDAAMADSSTNVADPVGDDTPGAAEIGFDKNAHPNCSSILWDNLERNPEKLAVIGPGGNLTYRELVAQASNWGNAFIAAGLKPGERIPFFLDDTPVYPAAFFGAVRAGFVPVLLNIQTTPDTLNYFLKDTEARFALCEAELADRFAGAVLEGTTLETIIVANGEAPGQMQITAEAFLGDSADTLACAETAPDDMAFWMYSSGSTDRPKGVVHLHHDMAYTQASYGRCVLQIGPDDICFSVPKIYFAYGFGNSITFPFSVGATTLLTSGQPRPDYVLEMIETWRPTVLFGLPTLYTALARAETLEKRDLSSLRQSMSAAEILSEDVYNAWKAQTGHGPTEGLGSTELLHIYLSNALDDHRIGAAGKRVPGYEVRLETPDGHAAASGEEGVMFVRGHSSAPCYWNRPDKTRDTMRRDWIYTGDRFVEKDGYFYFQGRADELIKVSGQWVWPLEVERCLNEHPDVHECAVLAHELPDRRMALRAVVRLKNSGGDCEEQTERLRQYVKQQLTPFKSPRIFEYIDELPKTGTGKIDRLALRTGA</sequence>
<dbReference type="SUPFAM" id="SSF56801">
    <property type="entry name" value="Acetyl-CoA synthetase-like"/>
    <property type="match status" value="1"/>
</dbReference>
<dbReference type="GO" id="GO:0005524">
    <property type="term" value="F:ATP binding"/>
    <property type="evidence" value="ECO:0007669"/>
    <property type="project" value="InterPro"/>
</dbReference>
<dbReference type="NCBIfam" id="TIGR02262">
    <property type="entry name" value="benz_CoA_lig"/>
    <property type="match status" value="1"/>
</dbReference>
<proteinExistence type="predicted"/>
<dbReference type="SUPFAM" id="SSF51905">
    <property type="entry name" value="FAD/NAD(P)-binding domain"/>
    <property type="match status" value="1"/>
</dbReference>
<dbReference type="PANTHER" id="PTHR43352:SF1">
    <property type="entry name" value="ANTHRANILATE--COA LIGASE"/>
    <property type="match status" value="1"/>
</dbReference>